<dbReference type="Proteomes" id="UP001451606">
    <property type="component" value="Chromosome"/>
</dbReference>
<comment type="function">
    <text evidence="1">Catalyzes the transfer of diphosphate from ATP to 6-hydroxymethyl-7,8-dihydropterin (6-HMD), leading to 6-hydroxymethyl-7,8-dihydropterin diphosphate (6-HMDP).</text>
</comment>
<keyword evidence="1" id="KW-0547">Nucleotide-binding</keyword>
<evidence type="ECO:0000259" key="2">
    <source>
        <dbReference type="Pfam" id="PF01973"/>
    </source>
</evidence>
<accession>A0AAX4NJ68</accession>
<dbReference type="InterPro" id="IPR027510">
    <property type="entry name" value="HMPDK_MptE"/>
</dbReference>
<dbReference type="EC" id="2.7.6.3" evidence="1"/>
<feature type="domain" description="6-hydroxymethylpterin diphosphokinase MptE-like" evidence="2">
    <location>
        <begin position="44"/>
        <end position="181"/>
    </location>
</feature>
<comment type="similarity">
    <text evidence="1">Belongs to the archaeal 6-HMPDK family.</text>
</comment>
<dbReference type="GO" id="GO:0003848">
    <property type="term" value="F:2-amino-4-hydroxy-6-hydroxymethyldihydropteridine diphosphokinase activity"/>
    <property type="evidence" value="ECO:0007669"/>
    <property type="project" value="UniProtKB-UniRule"/>
</dbReference>
<name>A0AAX4NJ68_9ARCH</name>
<dbReference type="PANTHER" id="PTHR39648">
    <property type="entry name" value="6-HYDROXYMETHYL-7,8-DIHYDROPTERIN PYROPHOSPHOKINASE"/>
    <property type="match status" value="1"/>
</dbReference>
<dbReference type="GO" id="GO:0000287">
    <property type="term" value="F:magnesium ion binding"/>
    <property type="evidence" value="ECO:0007669"/>
    <property type="project" value="UniProtKB-UniRule"/>
</dbReference>
<dbReference type="EMBL" id="CP133772">
    <property type="protein sequence ID" value="WYY00891.1"/>
    <property type="molecule type" value="Genomic_DNA"/>
</dbReference>
<keyword evidence="4" id="KW-1185">Reference proteome</keyword>
<dbReference type="PANTHER" id="PTHR39648:SF1">
    <property type="entry name" value="6-HYDROXYMETHYL-7,8-DIHYDROPTERIN PYROPHOSPHOKINASE"/>
    <property type="match status" value="1"/>
</dbReference>
<evidence type="ECO:0000256" key="1">
    <source>
        <dbReference type="HAMAP-Rule" id="MF_02131"/>
    </source>
</evidence>
<keyword evidence="1" id="KW-0808">Transferase</keyword>
<evidence type="ECO:0000313" key="3">
    <source>
        <dbReference type="EMBL" id="WYY00891.1"/>
    </source>
</evidence>
<keyword evidence="1" id="KW-0460">Magnesium</keyword>
<keyword evidence="1" id="KW-0418">Kinase</keyword>
<sequence>MEFDIWDVYYRSICSDLCIDPQTDYNSAFLLNSLMEKRKPVSAQENLTDPVYIVGNGPGVDHILKDIKMDGTIFVADSAIEKYMEIKGYPDYLFTDLDGPLKFIRKCSYENVRIVVHAHGDNRKRIEDYLPSLKVHMGTTQNQPMGVIRNFGGFTDGDRAAFFAHYFGAPEIILVGFDFSTPSIKEGSDYYRKAKKLKWAEILLSRLALMRGTSLKPGPVIRI</sequence>
<dbReference type="Pfam" id="PF01973">
    <property type="entry name" value="MptE-like"/>
    <property type="match status" value="1"/>
</dbReference>
<evidence type="ECO:0000313" key="4">
    <source>
        <dbReference type="Proteomes" id="UP001451606"/>
    </source>
</evidence>
<dbReference type="KEGG" id="omr:OXIME_001477"/>
<gene>
    <name evidence="1" type="primary">mptE</name>
    <name evidence="3" type="ORF">OXIME_001477</name>
</gene>
<dbReference type="GO" id="GO:0005524">
    <property type="term" value="F:ATP binding"/>
    <property type="evidence" value="ECO:0007669"/>
    <property type="project" value="UniProtKB-UniRule"/>
</dbReference>
<dbReference type="GeneID" id="95968215"/>
<dbReference type="AlphaFoldDB" id="A0AAX4NJ68"/>
<dbReference type="GO" id="GO:0016301">
    <property type="term" value="F:kinase activity"/>
    <property type="evidence" value="ECO:0007669"/>
    <property type="project" value="UniProtKB-KW"/>
</dbReference>
<proteinExistence type="inferred from homology"/>
<keyword evidence="1" id="KW-0067">ATP-binding</keyword>
<protein>
    <recommendedName>
        <fullName evidence="1">6-hydroxymethyl-7,8-dihydropterin pyrophosphokinase</fullName>
        <shortName evidence="1">HPPK</shortName>
        <ecNumber evidence="1">2.7.6.3</ecNumber>
    </recommendedName>
    <alternativeName>
        <fullName evidence="1">2-amino-4-hydroxy-6-hydroxymethyldihydropteridine pyrophosphokinase</fullName>
    </alternativeName>
    <alternativeName>
        <fullName evidence="1">6-hydroxymethyl-7,8-dihydropterin diphosphokinase</fullName>
        <shortName evidence="1">6-HMPDK</shortName>
    </alternativeName>
    <alternativeName>
        <fullName evidence="1">7,8-dihydro-6-hydroxymethylpterin diphosphokinase</fullName>
    </alternativeName>
    <alternativeName>
        <fullName evidence="1">7,8-dihydro-6-hydroxymethylpterin pyrophosphokinase</fullName>
        <shortName evidence="1">PPPK</shortName>
    </alternativeName>
</protein>
<comment type="cofactor">
    <cofactor evidence="1">
        <name>Mg(2+)</name>
        <dbReference type="ChEBI" id="CHEBI:18420"/>
    </cofactor>
</comment>
<dbReference type="HAMAP" id="MF_02131">
    <property type="entry name" value="HMPDK_arch"/>
    <property type="match status" value="1"/>
</dbReference>
<dbReference type="InterPro" id="IPR002826">
    <property type="entry name" value="MptE-like"/>
</dbReference>
<reference evidence="3 4" key="1">
    <citation type="submission" date="2023-09" db="EMBL/GenBank/DDBJ databases">
        <authorList>
            <person name="Golyshina O.V."/>
            <person name="Lunev E.A."/>
            <person name="Bargiela R."/>
            <person name="Gaines M.C."/>
            <person name="Daum B."/>
            <person name="Bale N.J."/>
            <person name="Koenen M."/>
            <person name="Sinninghe Damst J.S."/>
            <person name="Yakimov M."/>
            <person name="Golyshin P.N."/>
        </authorList>
    </citation>
    <scope>NUCLEOTIDE SEQUENCE [LARGE SCALE GENOMIC DNA]</scope>
    <source>
        <strain evidence="3 4">M1</strain>
    </source>
</reference>
<comment type="catalytic activity">
    <reaction evidence="1">
        <text>6-hydroxymethyl-7,8-dihydropterin + ATP = (7,8-dihydropterin-6-yl)methyl diphosphate + AMP + H(+)</text>
        <dbReference type="Rhea" id="RHEA:11412"/>
        <dbReference type="ChEBI" id="CHEBI:15378"/>
        <dbReference type="ChEBI" id="CHEBI:30616"/>
        <dbReference type="ChEBI" id="CHEBI:44841"/>
        <dbReference type="ChEBI" id="CHEBI:72950"/>
        <dbReference type="ChEBI" id="CHEBI:456215"/>
        <dbReference type="EC" id="2.7.6.3"/>
    </reaction>
</comment>
<dbReference type="RefSeq" id="WP_393971217.1">
    <property type="nucleotide sequence ID" value="NZ_CP133772.1"/>
</dbReference>
<organism evidence="3 4">
    <name type="scientific">Oxyplasma meridianum</name>
    <dbReference type="NCBI Taxonomy" id="3073602"/>
    <lineage>
        <taxon>Archaea</taxon>
        <taxon>Methanobacteriati</taxon>
        <taxon>Thermoplasmatota</taxon>
        <taxon>Thermoplasmata</taxon>
        <taxon>Thermoplasmatales</taxon>
        <taxon>Thermoplasmataceae</taxon>
        <taxon>Oxyplasma</taxon>
    </lineage>
</organism>